<sequence length="239" mass="27646">MERKKERKLNIDKKKMNKAEWGDLPKDSVRLIMEKLVWSDNFRMSLICKSWQECLHEIENTQEFLPWMMSYNSSDQSGDGGGICKLYDPVAKRSYIVEAPILKGASPCQSKNGWVFFSKPIFNAMCYFFYSPFTYEVIELPKAEKKSFRKTMFSLSPSSPNCMIGSFNIKKQEWKVLSEPSPSIDYYDQYFFVAFNGDLILCTFDISNTKWEFVEDERQDGTTYLLSVPAVGNAKEATG</sequence>
<accession>A0A5C7I8S6</accession>
<evidence type="ECO:0000313" key="2">
    <source>
        <dbReference type="Proteomes" id="UP000323000"/>
    </source>
</evidence>
<evidence type="ECO:0008006" key="3">
    <source>
        <dbReference type="Google" id="ProtNLM"/>
    </source>
</evidence>
<gene>
    <name evidence="1" type="ORF">EZV62_006900</name>
</gene>
<organism evidence="1 2">
    <name type="scientific">Acer yangbiense</name>
    <dbReference type="NCBI Taxonomy" id="1000413"/>
    <lineage>
        <taxon>Eukaryota</taxon>
        <taxon>Viridiplantae</taxon>
        <taxon>Streptophyta</taxon>
        <taxon>Embryophyta</taxon>
        <taxon>Tracheophyta</taxon>
        <taxon>Spermatophyta</taxon>
        <taxon>Magnoliopsida</taxon>
        <taxon>eudicotyledons</taxon>
        <taxon>Gunneridae</taxon>
        <taxon>Pentapetalae</taxon>
        <taxon>rosids</taxon>
        <taxon>malvids</taxon>
        <taxon>Sapindales</taxon>
        <taxon>Sapindaceae</taxon>
        <taxon>Hippocastanoideae</taxon>
        <taxon>Acereae</taxon>
        <taxon>Acer</taxon>
    </lineage>
</organism>
<dbReference type="Proteomes" id="UP000323000">
    <property type="component" value="Chromosome 3"/>
</dbReference>
<reference evidence="2" key="1">
    <citation type="journal article" date="2019" name="Gigascience">
        <title>De novo genome assembly of the endangered Acer yangbiense, a plant species with extremely small populations endemic to Yunnan Province, China.</title>
        <authorList>
            <person name="Yang J."/>
            <person name="Wariss H.M."/>
            <person name="Tao L."/>
            <person name="Zhang R."/>
            <person name="Yun Q."/>
            <person name="Hollingsworth P."/>
            <person name="Dao Z."/>
            <person name="Luo G."/>
            <person name="Guo H."/>
            <person name="Ma Y."/>
            <person name="Sun W."/>
        </authorList>
    </citation>
    <scope>NUCLEOTIDE SEQUENCE [LARGE SCALE GENOMIC DNA]</scope>
    <source>
        <strain evidence="2">cv. Malutang</strain>
    </source>
</reference>
<dbReference type="Gene3D" id="1.20.1280.50">
    <property type="match status" value="1"/>
</dbReference>
<dbReference type="EMBL" id="VAHF01000003">
    <property type="protein sequence ID" value="TXG65625.1"/>
    <property type="molecule type" value="Genomic_DNA"/>
</dbReference>
<protein>
    <recommendedName>
        <fullName evidence="3">F-box domain-containing protein</fullName>
    </recommendedName>
</protein>
<proteinExistence type="predicted"/>
<evidence type="ECO:0000313" key="1">
    <source>
        <dbReference type="EMBL" id="TXG65625.1"/>
    </source>
</evidence>
<dbReference type="AlphaFoldDB" id="A0A5C7I8S6"/>
<keyword evidence="2" id="KW-1185">Reference proteome</keyword>
<dbReference type="PANTHER" id="PTHR44259">
    <property type="entry name" value="OS07G0183000 PROTEIN-RELATED"/>
    <property type="match status" value="1"/>
</dbReference>
<dbReference type="InterPro" id="IPR050942">
    <property type="entry name" value="F-box_BR-signaling"/>
</dbReference>
<name>A0A5C7I8S6_9ROSI</name>
<dbReference type="OrthoDB" id="1863935at2759"/>
<dbReference type="PANTHER" id="PTHR44259:SF77">
    <property type="entry name" value="OS04G0563401 PROTEIN"/>
    <property type="match status" value="1"/>
</dbReference>
<comment type="caution">
    <text evidence="1">The sequence shown here is derived from an EMBL/GenBank/DDBJ whole genome shotgun (WGS) entry which is preliminary data.</text>
</comment>